<keyword evidence="2" id="KW-1185">Reference proteome</keyword>
<dbReference type="EMBL" id="SIRE01000026">
    <property type="protein sequence ID" value="TBL71355.1"/>
    <property type="molecule type" value="Genomic_DNA"/>
</dbReference>
<comment type="caution">
    <text evidence="1">The sequence shown here is derived from an EMBL/GenBank/DDBJ whole genome shotgun (WGS) entry which is preliminary data.</text>
</comment>
<protein>
    <recommendedName>
        <fullName evidence="3">HTH luxR-type domain-containing protein</fullName>
    </recommendedName>
</protein>
<dbReference type="Proteomes" id="UP000293142">
    <property type="component" value="Unassembled WGS sequence"/>
</dbReference>
<evidence type="ECO:0000313" key="1">
    <source>
        <dbReference type="EMBL" id="TBL71355.1"/>
    </source>
</evidence>
<organism evidence="1 2">
    <name type="scientific">Paenibacillus thalictri</name>
    <dbReference type="NCBI Taxonomy" id="2527873"/>
    <lineage>
        <taxon>Bacteria</taxon>
        <taxon>Bacillati</taxon>
        <taxon>Bacillota</taxon>
        <taxon>Bacilli</taxon>
        <taxon>Bacillales</taxon>
        <taxon>Paenibacillaceae</taxon>
        <taxon>Paenibacillus</taxon>
    </lineage>
</organism>
<dbReference type="AlphaFoldDB" id="A0A4Q9DI73"/>
<sequence>MKPWTENERLQHQEHICEVCPGSLWGEKSICRIHQMSIGQVDDCPEWKVRQANAGPTKVKERGQAYAAYAWGDIEAQIAQIDEEIKDYPWMQREIARLREELEQIDSGLTSRYGIDAAQPKAKGTVSSVVAREVQKREARWQRLKALEEKVKRIELAVDHVLDNRQRTLLECLLQSQKMNAIARHIGVSRQTLYDIKRHLLELLAEHMYGEVMVKEHARVK</sequence>
<reference evidence="1 2" key="1">
    <citation type="submission" date="2019-02" db="EMBL/GenBank/DDBJ databases">
        <title>Paenibacillus sp. nov., isolated from surface-sterilized tissue of Thalictrum simplex L.</title>
        <authorList>
            <person name="Tuo L."/>
        </authorList>
    </citation>
    <scope>NUCLEOTIDE SEQUENCE [LARGE SCALE GENOMIC DNA]</scope>
    <source>
        <strain evidence="1 2">N2SHLJ1</strain>
    </source>
</reference>
<dbReference type="RefSeq" id="WP_131017220.1">
    <property type="nucleotide sequence ID" value="NZ_SIRE01000026.1"/>
</dbReference>
<dbReference type="OrthoDB" id="8910390at2"/>
<name>A0A4Q9DI73_9BACL</name>
<accession>A0A4Q9DI73</accession>
<proteinExistence type="predicted"/>
<gene>
    <name evidence="1" type="ORF">EYB31_30135</name>
</gene>
<evidence type="ECO:0000313" key="2">
    <source>
        <dbReference type="Proteomes" id="UP000293142"/>
    </source>
</evidence>
<evidence type="ECO:0008006" key="3">
    <source>
        <dbReference type="Google" id="ProtNLM"/>
    </source>
</evidence>